<dbReference type="Gene3D" id="2.40.160.60">
    <property type="entry name" value="Outer membrane protein transport protein (OMPP1/FadL/TodX)"/>
    <property type="match status" value="1"/>
</dbReference>
<keyword evidence="3" id="KW-1185">Reference proteome</keyword>
<feature type="chain" id="PRO_5002720164" evidence="1">
    <location>
        <begin position="30"/>
        <end position="357"/>
    </location>
</feature>
<gene>
    <name evidence="2" type="ordered locus">Ssed_4044</name>
</gene>
<keyword evidence="1" id="KW-0732">Signal</keyword>
<dbReference type="EMBL" id="CP000821">
    <property type="protein sequence ID" value="ABV38648.1"/>
    <property type="molecule type" value="Genomic_DNA"/>
</dbReference>
<dbReference type="STRING" id="425104.Ssed_4044"/>
<dbReference type="HOGENOM" id="CLU_037007_1_0_6"/>
<dbReference type="InterPro" id="IPR032811">
    <property type="entry name" value="Put_conjugal_transfer"/>
</dbReference>
<dbReference type="Proteomes" id="UP000002015">
    <property type="component" value="Chromosome"/>
</dbReference>
<evidence type="ECO:0000313" key="3">
    <source>
        <dbReference type="Proteomes" id="UP000002015"/>
    </source>
</evidence>
<dbReference type="eggNOG" id="ENOG502Z8UB">
    <property type="taxonomic scope" value="Bacteria"/>
</dbReference>
<reference evidence="2 3" key="1">
    <citation type="submission" date="2007-08" db="EMBL/GenBank/DDBJ databases">
        <title>Complete sequence of Shewanella sediminis HAW-EB3.</title>
        <authorList>
            <consortium name="US DOE Joint Genome Institute"/>
            <person name="Copeland A."/>
            <person name="Lucas S."/>
            <person name="Lapidus A."/>
            <person name="Barry K."/>
            <person name="Glavina del Rio T."/>
            <person name="Dalin E."/>
            <person name="Tice H."/>
            <person name="Pitluck S."/>
            <person name="Chertkov O."/>
            <person name="Brettin T."/>
            <person name="Bruce D."/>
            <person name="Detter J.C."/>
            <person name="Han C."/>
            <person name="Schmutz J."/>
            <person name="Larimer F."/>
            <person name="Land M."/>
            <person name="Hauser L."/>
            <person name="Kyrpides N."/>
            <person name="Kim E."/>
            <person name="Zhao J.-S."/>
            <person name="Richardson P."/>
        </authorList>
    </citation>
    <scope>NUCLEOTIDE SEQUENCE [LARGE SCALE GENOMIC DNA]</scope>
    <source>
        <strain evidence="2 3">HAW-EB3</strain>
    </source>
</reference>
<evidence type="ECO:0000313" key="2">
    <source>
        <dbReference type="EMBL" id="ABV38648.1"/>
    </source>
</evidence>
<name>A8G0M5_SHESH</name>
<accession>A8G0M5</accession>
<proteinExistence type="predicted"/>
<dbReference type="AlphaFoldDB" id="A8G0M5"/>
<dbReference type="Pfam" id="PF13729">
    <property type="entry name" value="TraF_2"/>
    <property type="match status" value="1"/>
</dbReference>
<evidence type="ECO:0000256" key="1">
    <source>
        <dbReference type="SAM" id="SignalP"/>
    </source>
</evidence>
<protein>
    <submittedName>
        <fullName evidence="2">Putative plasmid transfer protein</fullName>
    </submittedName>
</protein>
<dbReference type="KEGG" id="sse:Ssed_4044"/>
<feature type="signal peptide" evidence="1">
    <location>
        <begin position="1"/>
        <end position="29"/>
    </location>
</feature>
<sequence precursor="true">MKIEKAEWMKLFKLALCYLLLSPLSSSFAEQLSDEVWGNLVPAMEGARSLPSSSENPLFINPALLALDSLKFDDSALSLPTVGASASYDAHGDFSVVAVNESVQMNVFYNTYADAIGVNAIDIEAFESSEALKVQEAELMDLDSKGILVAGAVSDFGVALSFPLSIVNMPISVGVSPKLQKIDTYNYEAVINSFEPRELDDASYRSDETTFNLDIGVAMEPVEGLVVAMSGRDLISKELEAVESQGKTLSYRVDPKFAAGVAYDWNRLTFTTDIDLNPIKRFDETVGTQYWRFKGEVRATDWLALRLGYRHDMKDNRASVYSLGTGVELGQVFSLDFTGMVSSDDAIGGVLKTSYHF</sequence>
<organism evidence="2 3">
    <name type="scientific">Shewanella sediminis (strain HAW-EB3)</name>
    <dbReference type="NCBI Taxonomy" id="425104"/>
    <lineage>
        <taxon>Bacteria</taxon>
        <taxon>Pseudomonadati</taxon>
        <taxon>Pseudomonadota</taxon>
        <taxon>Gammaproteobacteria</taxon>
        <taxon>Alteromonadales</taxon>
        <taxon>Shewanellaceae</taxon>
        <taxon>Shewanella</taxon>
    </lineage>
</organism>